<evidence type="ECO:0000313" key="2">
    <source>
        <dbReference type="Proteomes" id="UP000658690"/>
    </source>
</evidence>
<proteinExistence type="predicted"/>
<dbReference type="Pfam" id="PF06824">
    <property type="entry name" value="Glyco_hydro_125"/>
    <property type="match status" value="1"/>
</dbReference>
<keyword evidence="2" id="KW-1185">Reference proteome</keyword>
<protein>
    <submittedName>
        <fullName evidence="1">Metal-independent alpha-mannosidase</fullName>
    </submittedName>
</protein>
<gene>
    <name evidence="1" type="ORF">GC102_24010</name>
</gene>
<name>A0ABX1Z686_9BACL</name>
<dbReference type="InterPro" id="IPR008313">
    <property type="entry name" value="GH125"/>
</dbReference>
<dbReference type="SMART" id="SM01149">
    <property type="entry name" value="DUF1237"/>
    <property type="match status" value="1"/>
</dbReference>
<dbReference type="EMBL" id="WHOC01000133">
    <property type="protein sequence ID" value="NOU88792.1"/>
    <property type="molecule type" value="Genomic_DNA"/>
</dbReference>
<dbReference type="PIRSF" id="PIRSF028846">
    <property type="entry name" value="UCP028846"/>
    <property type="match status" value="1"/>
</dbReference>
<dbReference type="RefSeq" id="WP_171691770.1">
    <property type="nucleotide sequence ID" value="NZ_WHOC01000133.1"/>
</dbReference>
<organism evidence="1 2">
    <name type="scientific">Paenibacillus germinis</name>
    <dbReference type="NCBI Taxonomy" id="2654979"/>
    <lineage>
        <taxon>Bacteria</taxon>
        <taxon>Bacillati</taxon>
        <taxon>Bacillota</taxon>
        <taxon>Bacilli</taxon>
        <taxon>Bacillales</taxon>
        <taxon>Paenibacillaceae</taxon>
        <taxon>Paenibacillus</taxon>
    </lineage>
</organism>
<dbReference type="PANTHER" id="PTHR31047:SF0">
    <property type="entry name" value="MEIOTICALLY UP-REGULATED GENE 157 PROTEIN"/>
    <property type="match status" value="1"/>
</dbReference>
<dbReference type="InterPro" id="IPR008928">
    <property type="entry name" value="6-hairpin_glycosidase_sf"/>
</dbReference>
<reference evidence="1 2" key="1">
    <citation type="submission" date="2019-10" db="EMBL/GenBank/DDBJ databases">
        <title>Description of Paenibacillus choica sp. nov.</title>
        <authorList>
            <person name="Carlier A."/>
            <person name="Qi S."/>
        </authorList>
    </citation>
    <scope>NUCLEOTIDE SEQUENCE [LARGE SCALE GENOMIC DNA]</scope>
    <source>
        <strain evidence="1 2">LMG 31460</strain>
    </source>
</reference>
<comment type="caution">
    <text evidence="1">The sequence shown here is derived from an EMBL/GenBank/DDBJ whole genome shotgun (WGS) entry which is preliminary data.</text>
</comment>
<dbReference type="PANTHER" id="PTHR31047">
    <property type="entry name" value="MEIOTICALLY UP-REGULATED GENE 157 PROTEIN"/>
    <property type="match status" value="1"/>
</dbReference>
<dbReference type="Gene3D" id="1.50.10.10">
    <property type="match status" value="1"/>
</dbReference>
<dbReference type="InterPro" id="IPR012341">
    <property type="entry name" value="6hp_glycosidase-like_sf"/>
</dbReference>
<accession>A0ABX1Z686</accession>
<sequence length="433" mass="49992">MYSSIQNRIHMFEQKFLSTSPKLVSMFKQCYPNTLETTVELLADETTFIITGDIPAMWLRDSSAQVRPYITECAGDKDLQRLIRGLIHRQANNILIDPYANAFNKEGDGSGHQSDLTQMGPFIWERKFELDSLCYPVQLCKEYWDATQDMELFNDSLHQALRIIVDTMRTEQNHDHHSSYTFERSEEHCVLPSDTIPFRGKGTRTNYTGMVWSGFRPSDDACKFGFLIPANMFAVVILGHIIEFAENAYQDHALAVTAHDLRAEIEFGIQTYGVYQHLKHGPIYAYETDGFGNYNLMDDANVPSLLSIPYLGYRSMDDAIYQNTRAFVLSKDNPYYYEGMYAKGIGSPHTPHGYVWHIGLIMQGLTSRDHKEQDAIIQMLLHTNAETGFMHESFHPDHPEQYTRSWFAWANSLFGEFVWKWAEQRDLIKEVHN</sequence>
<dbReference type="SUPFAM" id="SSF48208">
    <property type="entry name" value="Six-hairpin glycosidases"/>
    <property type="match status" value="1"/>
</dbReference>
<evidence type="ECO:0000313" key="1">
    <source>
        <dbReference type="EMBL" id="NOU88792.1"/>
    </source>
</evidence>
<dbReference type="Proteomes" id="UP000658690">
    <property type="component" value="Unassembled WGS sequence"/>
</dbReference>